<dbReference type="Gene3D" id="3.20.20.140">
    <property type="entry name" value="Metal-dependent hydrolases"/>
    <property type="match status" value="1"/>
</dbReference>
<dbReference type="Pfam" id="PF01026">
    <property type="entry name" value="TatD_DNase"/>
    <property type="match status" value="1"/>
</dbReference>
<accession>A0ABW2A7Q0</accession>
<evidence type="ECO:0000256" key="3">
    <source>
        <dbReference type="ARBA" id="ARBA00022801"/>
    </source>
</evidence>
<dbReference type="PANTHER" id="PTHR10060">
    <property type="entry name" value="TATD FAMILY DEOXYRIBONUCLEASE"/>
    <property type="match status" value="1"/>
</dbReference>
<comment type="caution">
    <text evidence="4">The sequence shown here is derived from an EMBL/GenBank/DDBJ whole genome shotgun (WGS) entry which is preliminary data.</text>
</comment>
<dbReference type="GO" id="GO:0016787">
    <property type="term" value="F:hydrolase activity"/>
    <property type="evidence" value="ECO:0007669"/>
    <property type="project" value="UniProtKB-KW"/>
</dbReference>
<dbReference type="CDD" id="cd01310">
    <property type="entry name" value="TatD_DNAse"/>
    <property type="match status" value="1"/>
</dbReference>
<organism evidence="4 5">
    <name type="scientific">Marinobacterium aestuariivivens</name>
    <dbReference type="NCBI Taxonomy" id="1698799"/>
    <lineage>
        <taxon>Bacteria</taxon>
        <taxon>Pseudomonadati</taxon>
        <taxon>Pseudomonadota</taxon>
        <taxon>Gammaproteobacteria</taxon>
        <taxon>Oceanospirillales</taxon>
        <taxon>Oceanospirillaceae</taxon>
        <taxon>Marinobacterium</taxon>
    </lineage>
</organism>
<reference evidence="5" key="1">
    <citation type="journal article" date="2019" name="Int. J. Syst. Evol. Microbiol.">
        <title>The Global Catalogue of Microorganisms (GCM) 10K type strain sequencing project: providing services to taxonomists for standard genome sequencing and annotation.</title>
        <authorList>
            <consortium name="The Broad Institute Genomics Platform"/>
            <consortium name="The Broad Institute Genome Sequencing Center for Infectious Disease"/>
            <person name="Wu L."/>
            <person name="Ma J."/>
        </authorList>
    </citation>
    <scope>NUCLEOTIDE SEQUENCE [LARGE SCALE GENOMIC DNA]</scope>
    <source>
        <strain evidence="5">NBRC 111756</strain>
    </source>
</reference>
<evidence type="ECO:0000256" key="1">
    <source>
        <dbReference type="ARBA" id="ARBA00022722"/>
    </source>
</evidence>
<sequence>MLPPMIDIGVNLTDKSFERDLDAVLGRATEAGVTRLVLTGTSLASSEAAQTLCRESPGRLYHTVGIHPHHASDYSNGTGSQLLALAKDPACVAIGETGLDFFRNFSTPEQQIRAFERQLELACDTRLPLFLHERDAHERQIAMLRDCRDHFSRAVAHCFTGTREELYAYLDLDLHIGITGWICDERRGAHLQPLLRDIPPDRLMLETDAPYLLPRDIRPRPKSGRNEPCHLPHIARRVAQETGEDEARLRQRLLSNSLEFFAIQP</sequence>
<evidence type="ECO:0000313" key="4">
    <source>
        <dbReference type="EMBL" id="MFC6673571.1"/>
    </source>
</evidence>
<dbReference type="PROSITE" id="PS01090">
    <property type="entry name" value="TATD_2"/>
    <property type="match status" value="1"/>
</dbReference>
<evidence type="ECO:0000256" key="2">
    <source>
        <dbReference type="ARBA" id="ARBA00022723"/>
    </source>
</evidence>
<name>A0ABW2A7Q0_9GAMM</name>
<dbReference type="InterPro" id="IPR050891">
    <property type="entry name" value="TatD-type_Hydrolase"/>
</dbReference>
<dbReference type="Proteomes" id="UP001596422">
    <property type="component" value="Unassembled WGS sequence"/>
</dbReference>
<dbReference type="InterPro" id="IPR001130">
    <property type="entry name" value="TatD-like"/>
</dbReference>
<proteinExistence type="predicted"/>
<keyword evidence="1" id="KW-0540">Nuclease</keyword>
<protein>
    <submittedName>
        <fullName evidence="4">TatD family hydrolase</fullName>
    </submittedName>
</protein>
<dbReference type="PROSITE" id="PS01091">
    <property type="entry name" value="TATD_3"/>
    <property type="match status" value="1"/>
</dbReference>
<dbReference type="PANTHER" id="PTHR10060:SF15">
    <property type="entry name" value="DEOXYRIBONUCLEASE TATDN1"/>
    <property type="match status" value="1"/>
</dbReference>
<dbReference type="InterPro" id="IPR018228">
    <property type="entry name" value="DNase_TatD-rel_CS"/>
</dbReference>
<keyword evidence="3 4" id="KW-0378">Hydrolase</keyword>
<dbReference type="PIRSF" id="PIRSF005902">
    <property type="entry name" value="DNase_TatD"/>
    <property type="match status" value="1"/>
</dbReference>
<keyword evidence="2" id="KW-0479">Metal-binding</keyword>
<evidence type="ECO:0000313" key="5">
    <source>
        <dbReference type="Proteomes" id="UP001596422"/>
    </source>
</evidence>
<keyword evidence="5" id="KW-1185">Reference proteome</keyword>
<dbReference type="RefSeq" id="WP_379912055.1">
    <property type="nucleotide sequence ID" value="NZ_JBHSWE010000001.1"/>
</dbReference>
<dbReference type="SUPFAM" id="SSF51556">
    <property type="entry name" value="Metallo-dependent hydrolases"/>
    <property type="match status" value="1"/>
</dbReference>
<dbReference type="InterPro" id="IPR032466">
    <property type="entry name" value="Metal_Hydrolase"/>
</dbReference>
<dbReference type="EMBL" id="JBHSWE010000001">
    <property type="protein sequence ID" value="MFC6673571.1"/>
    <property type="molecule type" value="Genomic_DNA"/>
</dbReference>
<gene>
    <name evidence="4" type="ORF">ACFQDL_28380</name>
</gene>